<evidence type="ECO:0000256" key="1">
    <source>
        <dbReference type="ARBA" id="ARBA00022441"/>
    </source>
</evidence>
<reference evidence="4 5" key="1">
    <citation type="submission" date="2024-04" db="EMBL/GenBank/DDBJ databases">
        <authorList>
            <person name="Waldvogel A.-M."/>
            <person name="Schoenle A."/>
        </authorList>
    </citation>
    <scope>NUCLEOTIDE SEQUENCE [LARGE SCALE GENOMIC DNA]</scope>
</reference>
<dbReference type="PANTHER" id="PTHR24412:SF172">
    <property type="entry name" value="KELCH-LIKE PROTEIN 10"/>
    <property type="match status" value="1"/>
</dbReference>
<proteinExistence type="predicted"/>
<dbReference type="InterPro" id="IPR011705">
    <property type="entry name" value="BACK"/>
</dbReference>
<keyword evidence="1" id="KW-0880">Kelch repeat</keyword>
<dbReference type="SUPFAM" id="SSF117281">
    <property type="entry name" value="Kelch motif"/>
    <property type="match status" value="2"/>
</dbReference>
<protein>
    <recommendedName>
        <fullName evidence="3">BACK domain-containing protein</fullName>
    </recommendedName>
</protein>
<name>A0AAV2J979_KNICA</name>
<dbReference type="Gene3D" id="2.120.10.80">
    <property type="entry name" value="Kelch-type beta propeller"/>
    <property type="match status" value="2"/>
</dbReference>
<dbReference type="PANTHER" id="PTHR24412">
    <property type="entry name" value="KELCH PROTEIN"/>
    <property type="match status" value="1"/>
</dbReference>
<dbReference type="AlphaFoldDB" id="A0AAV2J979"/>
<evidence type="ECO:0000313" key="4">
    <source>
        <dbReference type="EMBL" id="CAL1573393.1"/>
    </source>
</evidence>
<organism evidence="4 5">
    <name type="scientific">Knipowitschia caucasica</name>
    <name type="common">Caucasian dwarf goby</name>
    <name type="synonym">Pomatoschistus caucasicus</name>
    <dbReference type="NCBI Taxonomy" id="637954"/>
    <lineage>
        <taxon>Eukaryota</taxon>
        <taxon>Metazoa</taxon>
        <taxon>Chordata</taxon>
        <taxon>Craniata</taxon>
        <taxon>Vertebrata</taxon>
        <taxon>Euteleostomi</taxon>
        <taxon>Actinopterygii</taxon>
        <taxon>Neopterygii</taxon>
        <taxon>Teleostei</taxon>
        <taxon>Neoteleostei</taxon>
        <taxon>Acanthomorphata</taxon>
        <taxon>Gobiaria</taxon>
        <taxon>Gobiiformes</taxon>
        <taxon>Gobioidei</taxon>
        <taxon>Gobiidae</taxon>
        <taxon>Gobiinae</taxon>
        <taxon>Knipowitschia</taxon>
    </lineage>
</organism>
<dbReference type="EMBL" id="OZ035833">
    <property type="protein sequence ID" value="CAL1573393.1"/>
    <property type="molecule type" value="Genomic_DNA"/>
</dbReference>
<dbReference type="SMART" id="SM00612">
    <property type="entry name" value="Kelch"/>
    <property type="match status" value="4"/>
</dbReference>
<gene>
    <name evidence="4" type="ORF">KC01_LOCUS5309</name>
</gene>
<dbReference type="Gene3D" id="1.25.40.420">
    <property type="match status" value="1"/>
</dbReference>
<dbReference type="Proteomes" id="UP001497482">
    <property type="component" value="Chromosome 11"/>
</dbReference>
<dbReference type="Pfam" id="PF01344">
    <property type="entry name" value="Kelch_1"/>
    <property type="match status" value="4"/>
</dbReference>
<keyword evidence="5" id="KW-1185">Reference proteome</keyword>
<accession>A0AAV2J979</accession>
<evidence type="ECO:0000259" key="3">
    <source>
        <dbReference type="Pfam" id="PF07707"/>
    </source>
</evidence>
<dbReference type="InterPro" id="IPR006652">
    <property type="entry name" value="Kelch_1"/>
</dbReference>
<keyword evidence="2" id="KW-0677">Repeat</keyword>
<dbReference type="Pfam" id="PF07707">
    <property type="entry name" value="BACK"/>
    <property type="match status" value="1"/>
</dbReference>
<sequence>MWHQSDVIVSKSMKEFARKFILSHFEEVAACDDFLELTVQELMGFVGDDTLNIRFSEISNKYVKNNVLKNSLVGHFDYRNIVLSGLSTSPRLPEAILLAIGGWSGGNPTNIIEAFDWKANRWVNVTNHQEGPRAYHGAVFLDGLVYCVGGFNRLEQFKWHELPPMYHRRSYVSVTVMHSCIYAIGGFDRALRLNTAEVFNPQTTQWSLIAQMNQQRSDANCATLKIWNSLPEDWTYIAPLTSRRSGVSVIAYSIHIYAVRGFDGVERLRSVEAYNPQTNSWHEVAPMITTRSNFGLESVETYDPLMDRWSEAQANSLFRSALNCCVISGISNMADYAVAPDMIRLLDVDSDENDNYQIYV</sequence>
<feature type="domain" description="BACK" evidence="3">
    <location>
        <begin position="3"/>
        <end position="54"/>
    </location>
</feature>
<evidence type="ECO:0000313" key="5">
    <source>
        <dbReference type="Proteomes" id="UP001497482"/>
    </source>
</evidence>
<evidence type="ECO:0000256" key="2">
    <source>
        <dbReference type="ARBA" id="ARBA00022737"/>
    </source>
</evidence>
<dbReference type="InterPro" id="IPR015915">
    <property type="entry name" value="Kelch-typ_b-propeller"/>
</dbReference>